<dbReference type="OrthoDB" id="1938712at2759"/>
<organism evidence="2 3">
    <name type="scientific">Oryza meyeriana var. granulata</name>
    <dbReference type="NCBI Taxonomy" id="110450"/>
    <lineage>
        <taxon>Eukaryota</taxon>
        <taxon>Viridiplantae</taxon>
        <taxon>Streptophyta</taxon>
        <taxon>Embryophyta</taxon>
        <taxon>Tracheophyta</taxon>
        <taxon>Spermatophyta</taxon>
        <taxon>Magnoliopsida</taxon>
        <taxon>Liliopsida</taxon>
        <taxon>Poales</taxon>
        <taxon>Poaceae</taxon>
        <taxon>BOP clade</taxon>
        <taxon>Oryzoideae</taxon>
        <taxon>Oryzeae</taxon>
        <taxon>Oryzinae</taxon>
        <taxon>Oryza</taxon>
        <taxon>Oryza meyeriana</taxon>
    </lineage>
</organism>
<dbReference type="InterPro" id="IPR001584">
    <property type="entry name" value="Integrase_cat-core"/>
</dbReference>
<dbReference type="EMBL" id="SPHZ02000006">
    <property type="protein sequence ID" value="KAF0914061.1"/>
    <property type="molecule type" value="Genomic_DNA"/>
</dbReference>
<dbReference type="AlphaFoldDB" id="A0A6G1DNU4"/>
<dbReference type="PANTHER" id="PTHR35046">
    <property type="entry name" value="ZINC KNUCKLE (CCHC-TYPE) FAMILY PROTEIN"/>
    <property type="match status" value="1"/>
</dbReference>
<accession>A0A6G1DNU4</accession>
<reference evidence="2 3" key="1">
    <citation type="submission" date="2019-11" db="EMBL/GenBank/DDBJ databases">
        <title>Whole genome sequence of Oryza granulata.</title>
        <authorList>
            <person name="Li W."/>
        </authorList>
    </citation>
    <scope>NUCLEOTIDE SEQUENCE [LARGE SCALE GENOMIC DNA]</scope>
    <source>
        <strain evidence="3">cv. Menghai</strain>
        <tissue evidence="2">Leaf</tissue>
    </source>
</reference>
<dbReference type="GO" id="GO:0003676">
    <property type="term" value="F:nucleic acid binding"/>
    <property type="evidence" value="ECO:0007669"/>
    <property type="project" value="InterPro"/>
</dbReference>
<name>A0A6G1DNU4_9ORYZ</name>
<protein>
    <recommendedName>
        <fullName evidence="1">Integrase catalytic domain-containing protein</fullName>
    </recommendedName>
</protein>
<evidence type="ECO:0000259" key="1">
    <source>
        <dbReference type="PROSITE" id="PS50994"/>
    </source>
</evidence>
<dbReference type="InterPro" id="IPR036397">
    <property type="entry name" value="RNaseH_sf"/>
</dbReference>
<keyword evidence="3" id="KW-1185">Reference proteome</keyword>
<dbReference type="Pfam" id="PF00665">
    <property type="entry name" value="rve"/>
    <property type="match status" value="1"/>
</dbReference>
<evidence type="ECO:0000313" key="3">
    <source>
        <dbReference type="Proteomes" id="UP000479710"/>
    </source>
</evidence>
<proteinExistence type="predicted"/>
<dbReference type="Proteomes" id="UP000479710">
    <property type="component" value="Unassembled WGS sequence"/>
</dbReference>
<dbReference type="GO" id="GO:0015074">
    <property type="term" value="P:DNA integration"/>
    <property type="evidence" value="ECO:0007669"/>
    <property type="project" value="InterPro"/>
</dbReference>
<gene>
    <name evidence="2" type="ORF">E2562_026477</name>
</gene>
<comment type="caution">
    <text evidence="2">The sequence shown here is derived from an EMBL/GenBank/DDBJ whole genome shotgun (WGS) entry which is preliminary data.</text>
</comment>
<sequence length="127" mass="14180">MPLPVPQAVWTDIGLDFVEALPRVGGKSVILTVVDRFSKYCHFIPLAHPYSAESVAQAFFTDIVRLHGMPQSMVSDRDPVFTSTFWRELMRLMGAKLHMTTAFHPQSDGQTEAANRIQHPVAMASLL</sequence>
<feature type="domain" description="Integrase catalytic" evidence="1">
    <location>
        <begin position="1"/>
        <end position="127"/>
    </location>
</feature>
<dbReference type="SUPFAM" id="SSF53098">
    <property type="entry name" value="Ribonuclease H-like"/>
    <property type="match status" value="1"/>
</dbReference>
<dbReference type="PANTHER" id="PTHR35046:SF18">
    <property type="entry name" value="RNA-DIRECTED DNA POLYMERASE"/>
    <property type="match status" value="1"/>
</dbReference>
<dbReference type="Gene3D" id="3.30.420.10">
    <property type="entry name" value="Ribonuclease H-like superfamily/Ribonuclease H"/>
    <property type="match status" value="1"/>
</dbReference>
<dbReference type="PROSITE" id="PS50994">
    <property type="entry name" value="INTEGRASE"/>
    <property type="match status" value="1"/>
</dbReference>
<dbReference type="InterPro" id="IPR012337">
    <property type="entry name" value="RNaseH-like_sf"/>
</dbReference>
<evidence type="ECO:0000313" key="2">
    <source>
        <dbReference type="EMBL" id="KAF0914061.1"/>
    </source>
</evidence>